<dbReference type="Gene3D" id="3.40.50.10300">
    <property type="entry name" value="CoaB-like"/>
    <property type="match status" value="1"/>
</dbReference>
<dbReference type="STRING" id="946122.A0A0C2WMF7"/>
<name>A0A0C2WMF7_AMAMK</name>
<evidence type="ECO:0000313" key="2">
    <source>
        <dbReference type="Proteomes" id="UP000054549"/>
    </source>
</evidence>
<reference evidence="1 2" key="1">
    <citation type="submission" date="2014-04" db="EMBL/GenBank/DDBJ databases">
        <title>Evolutionary Origins and Diversification of the Mycorrhizal Mutualists.</title>
        <authorList>
            <consortium name="DOE Joint Genome Institute"/>
            <consortium name="Mycorrhizal Genomics Consortium"/>
            <person name="Kohler A."/>
            <person name="Kuo A."/>
            <person name="Nagy L.G."/>
            <person name="Floudas D."/>
            <person name="Copeland A."/>
            <person name="Barry K.W."/>
            <person name="Cichocki N."/>
            <person name="Veneault-Fourrey C."/>
            <person name="LaButti K."/>
            <person name="Lindquist E.A."/>
            <person name="Lipzen A."/>
            <person name="Lundell T."/>
            <person name="Morin E."/>
            <person name="Murat C."/>
            <person name="Riley R."/>
            <person name="Ohm R."/>
            <person name="Sun H."/>
            <person name="Tunlid A."/>
            <person name="Henrissat B."/>
            <person name="Grigoriev I.V."/>
            <person name="Hibbett D.S."/>
            <person name="Martin F."/>
        </authorList>
    </citation>
    <scope>NUCLEOTIDE SEQUENCE [LARGE SCALE GENOMIC DNA]</scope>
    <source>
        <strain evidence="1 2">Koide BX008</strain>
    </source>
</reference>
<dbReference type="HOGENOM" id="CLU_2170429_0_0_1"/>
<proteinExistence type="predicted"/>
<dbReference type="Proteomes" id="UP000054549">
    <property type="component" value="Unassembled WGS sequence"/>
</dbReference>
<sequence>MHERNSSKQILAIIPKSRAALERYGHQVVIGNDLHRRKYEVVFVSRKHKSNSHAAETVVPKFEESWLCIPSSMSTSTEDGHVKDIEDIEPVTDKWIHTGKSSACGLYVYL</sequence>
<evidence type="ECO:0000313" key="1">
    <source>
        <dbReference type="EMBL" id="KIL62762.1"/>
    </source>
</evidence>
<dbReference type="InterPro" id="IPR035929">
    <property type="entry name" value="CoaB-like_sf"/>
</dbReference>
<dbReference type="AlphaFoldDB" id="A0A0C2WMF7"/>
<dbReference type="SUPFAM" id="SSF102645">
    <property type="entry name" value="CoaB-like"/>
    <property type="match status" value="1"/>
</dbReference>
<gene>
    <name evidence="1" type="ORF">M378DRAFT_165441</name>
</gene>
<organism evidence="1 2">
    <name type="scientific">Amanita muscaria (strain Koide BX008)</name>
    <dbReference type="NCBI Taxonomy" id="946122"/>
    <lineage>
        <taxon>Eukaryota</taxon>
        <taxon>Fungi</taxon>
        <taxon>Dikarya</taxon>
        <taxon>Basidiomycota</taxon>
        <taxon>Agaricomycotina</taxon>
        <taxon>Agaricomycetes</taxon>
        <taxon>Agaricomycetidae</taxon>
        <taxon>Agaricales</taxon>
        <taxon>Pluteineae</taxon>
        <taxon>Amanitaceae</taxon>
        <taxon>Amanita</taxon>
    </lineage>
</organism>
<protein>
    <submittedName>
        <fullName evidence="1">Uncharacterized protein</fullName>
    </submittedName>
</protein>
<dbReference type="InParanoid" id="A0A0C2WMF7"/>
<accession>A0A0C2WMF7</accession>
<dbReference type="EMBL" id="KN818267">
    <property type="protein sequence ID" value="KIL62762.1"/>
    <property type="molecule type" value="Genomic_DNA"/>
</dbReference>
<dbReference type="OrthoDB" id="70224at2759"/>
<keyword evidence="2" id="KW-1185">Reference proteome</keyword>